<dbReference type="InterPro" id="IPR036397">
    <property type="entry name" value="RNaseH_sf"/>
</dbReference>
<evidence type="ECO:0000313" key="2">
    <source>
        <dbReference type="Proteomes" id="UP000325315"/>
    </source>
</evidence>
<dbReference type="Gene3D" id="3.30.420.10">
    <property type="entry name" value="Ribonuclease H-like superfamily/Ribonuclease H"/>
    <property type="match status" value="1"/>
</dbReference>
<evidence type="ECO:0000313" key="1">
    <source>
        <dbReference type="EMBL" id="KAA3465876.1"/>
    </source>
</evidence>
<comment type="caution">
    <text evidence="1">The sequence shown here is derived from an EMBL/GenBank/DDBJ whole genome shotgun (WGS) entry which is preliminary data.</text>
</comment>
<accession>A0A5B6VA85</accession>
<keyword evidence="2" id="KW-1185">Reference proteome</keyword>
<dbReference type="SUPFAM" id="SSF53098">
    <property type="entry name" value="Ribonuclease H-like"/>
    <property type="match status" value="1"/>
</dbReference>
<proteinExistence type="predicted"/>
<dbReference type="PANTHER" id="PTHR35046:SF26">
    <property type="entry name" value="RNA-DIRECTED DNA POLYMERASE"/>
    <property type="match status" value="1"/>
</dbReference>
<organism evidence="1 2">
    <name type="scientific">Gossypium australe</name>
    <dbReference type="NCBI Taxonomy" id="47621"/>
    <lineage>
        <taxon>Eukaryota</taxon>
        <taxon>Viridiplantae</taxon>
        <taxon>Streptophyta</taxon>
        <taxon>Embryophyta</taxon>
        <taxon>Tracheophyta</taxon>
        <taxon>Spermatophyta</taxon>
        <taxon>Magnoliopsida</taxon>
        <taxon>eudicotyledons</taxon>
        <taxon>Gunneridae</taxon>
        <taxon>Pentapetalae</taxon>
        <taxon>rosids</taxon>
        <taxon>malvids</taxon>
        <taxon>Malvales</taxon>
        <taxon>Malvaceae</taxon>
        <taxon>Malvoideae</taxon>
        <taxon>Gossypium</taxon>
    </lineage>
</organism>
<keyword evidence="1" id="KW-0808">Transferase</keyword>
<dbReference type="GO" id="GO:0003676">
    <property type="term" value="F:nucleic acid binding"/>
    <property type="evidence" value="ECO:0007669"/>
    <property type="project" value="InterPro"/>
</dbReference>
<name>A0A5B6VA85_9ROSI</name>
<dbReference type="AlphaFoldDB" id="A0A5B6VA85"/>
<reference evidence="2" key="1">
    <citation type="journal article" date="2019" name="Plant Biotechnol. J.">
        <title>Genome sequencing of the Australian wild diploid species Gossypium australe highlights disease resistance and delayed gland morphogenesis.</title>
        <authorList>
            <person name="Cai Y."/>
            <person name="Cai X."/>
            <person name="Wang Q."/>
            <person name="Wang P."/>
            <person name="Zhang Y."/>
            <person name="Cai C."/>
            <person name="Xu Y."/>
            <person name="Wang K."/>
            <person name="Zhou Z."/>
            <person name="Wang C."/>
            <person name="Geng S."/>
            <person name="Li B."/>
            <person name="Dong Q."/>
            <person name="Hou Y."/>
            <person name="Wang H."/>
            <person name="Ai P."/>
            <person name="Liu Z."/>
            <person name="Yi F."/>
            <person name="Sun M."/>
            <person name="An G."/>
            <person name="Cheng J."/>
            <person name="Zhang Y."/>
            <person name="Shi Q."/>
            <person name="Xie Y."/>
            <person name="Shi X."/>
            <person name="Chang Y."/>
            <person name="Huang F."/>
            <person name="Chen Y."/>
            <person name="Hong S."/>
            <person name="Mi L."/>
            <person name="Sun Q."/>
            <person name="Zhang L."/>
            <person name="Zhou B."/>
            <person name="Peng R."/>
            <person name="Zhang X."/>
            <person name="Liu F."/>
        </authorList>
    </citation>
    <scope>NUCLEOTIDE SEQUENCE [LARGE SCALE GENOMIC DNA]</scope>
    <source>
        <strain evidence="2">cv. PA1801</strain>
    </source>
</reference>
<dbReference type="GO" id="GO:0016740">
    <property type="term" value="F:transferase activity"/>
    <property type="evidence" value="ECO:0007669"/>
    <property type="project" value="UniProtKB-KW"/>
</dbReference>
<dbReference type="InterPro" id="IPR012337">
    <property type="entry name" value="RNaseH-like_sf"/>
</dbReference>
<dbReference type="EMBL" id="SMMG02000007">
    <property type="protein sequence ID" value="KAA3465876.1"/>
    <property type="molecule type" value="Genomic_DNA"/>
</dbReference>
<dbReference type="OrthoDB" id="1623338at2759"/>
<dbReference type="Proteomes" id="UP000325315">
    <property type="component" value="Unassembled WGS sequence"/>
</dbReference>
<sequence length="84" mass="10214">MYHDIRELYWWPGLKRLKQSISILQDCSSHAKIYIVEIMRLHGVQTSITFDRDPRFISRFWKRLQEALGLKFKFIMKYHPQTDG</sequence>
<gene>
    <name evidence="1" type="ORF">EPI10_001012</name>
</gene>
<protein>
    <submittedName>
        <fullName evidence="1">Polynucleotidyl transferase, Ribonuclease H fold</fullName>
    </submittedName>
</protein>
<dbReference type="PANTHER" id="PTHR35046">
    <property type="entry name" value="ZINC KNUCKLE (CCHC-TYPE) FAMILY PROTEIN"/>
    <property type="match status" value="1"/>
</dbReference>